<evidence type="ECO:0000313" key="6">
    <source>
        <dbReference type="Proteomes" id="UP000290289"/>
    </source>
</evidence>
<dbReference type="Proteomes" id="UP000290289">
    <property type="component" value="Chromosome 2"/>
</dbReference>
<dbReference type="PANTHER" id="PTHR46496">
    <property type="match status" value="1"/>
</dbReference>
<keyword evidence="6" id="KW-1185">Reference proteome</keyword>
<dbReference type="EMBL" id="RDQH01000328">
    <property type="protein sequence ID" value="RXI07169.1"/>
    <property type="molecule type" value="Genomic_DNA"/>
</dbReference>
<reference evidence="5 6" key="1">
    <citation type="submission" date="2018-10" db="EMBL/GenBank/DDBJ databases">
        <title>A high-quality apple genome assembly.</title>
        <authorList>
            <person name="Hu J."/>
        </authorList>
    </citation>
    <scope>NUCLEOTIDE SEQUENCE [LARGE SCALE GENOMIC DNA]</scope>
    <source>
        <strain evidence="6">cv. HFTH1</strain>
        <tissue evidence="5">Young leaf</tissue>
    </source>
</reference>
<keyword evidence="2" id="KW-0285">Flavoprotein</keyword>
<accession>A0A498KG67</accession>
<evidence type="ECO:0000256" key="3">
    <source>
        <dbReference type="ARBA" id="ARBA00022827"/>
    </source>
</evidence>
<sequence length="152" mass="15802">MLSHATGKGKGKCISIFVTCYSFPNKPLTPPSKAKATVSSPSTIPLLASFWVSSSSNRSPKPTASISHSCSYMSSTRRAETEVGGSDLDLRSKAKTLPGINNALAALEAIDVDVAEEVMMVGCVTRDMINGLVDGVSGTCNGGSRAMPHTPP</sequence>
<name>A0A498KG67_MALDO</name>
<gene>
    <name evidence="5" type="ORF">DVH24_026305</name>
</gene>
<dbReference type="GO" id="GO:0016491">
    <property type="term" value="F:oxidoreductase activity"/>
    <property type="evidence" value="ECO:0007669"/>
    <property type="project" value="UniProtKB-KW"/>
</dbReference>
<proteinExistence type="predicted"/>
<evidence type="ECO:0000256" key="1">
    <source>
        <dbReference type="ARBA" id="ARBA00001974"/>
    </source>
</evidence>
<keyword evidence="4" id="KW-0560">Oxidoreductase</keyword>
<dbReference type="PANTHER" id="PTHR46496:SF1">
    <property type="entry name" value="ZEAXANTHIN EPOXIDASE, CHLOROPLASTIC"/>
    <property type="match status" value="1"/>
</dbReference>
<comment type="cofactor">
    <cofactor evidence="1">
        <name>FAD</name>
        <dbReference type="ChEBI" id="CHEBI:57692"/>
    </cofactor>
</comment>
<evidence type="ECO:0000256" key="4">
    <source>
        <dbReference type="ARBA" id="ARBA00023002"/>
    </source>
</evidence>
<evidence type="ECO:0000313" key="5">
    <source>
        <dbReference type="EMBL" id="RXI07169.1"/>
    </source>
</evidence>
<evidence type="ECO:0000256" key="2">
    <source>
        <dbReference type="ARBA" id="ARBA00022630"/>
    </source>
</evidence>
<comment type="caution">
    <text evidence="5">The sequence shown here is derived from an EMBL/GenBank/DDBJ whole genome shotgun (WGS) entry which is preliminary data.</text>
</comment>
<organism evidence="5 6">
    <name type="scientific">Malus domestica</name>
    <name type="common">Apple</name>
    <name type="synonym">Pyrus malus</name>
    <dbReference type="NCBI Taxonomy" id="3750"/>
    <lineage>
        <taxon>Eukaryota</taxon>
        <taxon>Viridiplantae</taxon>
        <taxon>Streptophyta</taxon>
        <taxon>Embryophyta</taxon>
        <taxon>Tracheophyta</taxon>
        <taxon>Spermatophyta</taxon>
        <taxon>Magnoliopsida</taxon>
        <taxon>eudicotyledons</taxon>
        <taxon>Gunneridae</taxon>
        <taxon>Pentapetalae</taxon>
        <taxon>rosids</taxon>
        <taxon>fabids</taxon>
        <taxon>Rosales</taxon>
        <taxon>Rosaceae</taxon>
        <taxon>Amygdaloideae</taxon>
        <taxon>Maleae</taxon>
        <taxon>Malus</taxon>
    </lineage>
</organism>
<protein>
    <submittedName>
        <fullName evidence="5">Uncharacterized protein</fullName>
    </submittedName>
</protein>
<dbReference type="AlphaFoldDB" id="A0A498KG67"/>
<dbReference type="STRING" id="3750.A0A498KG67"/>
<keyword evidence="3" id="KW-0274">FAD</keyword>